<protein>
    <submittedName>
        <fullName evidence="2">Pro-Pol polyprotein</fullName>
    </submittedName>
</protein>
<dbReference type="PROSITE" id="PS50994">
    <property type="entry name" value="INTEGRASE"/>
    <property type="match status" value="1"/>
</dbReference>
<dbReference type="GO" id="GO:0015074">
    <property type="term" value="P:DNA integration"/>
    <property type="evidence" value="ECO:0007669"/>
    <property type="project" value="InterPro"/>
</dbReference>
<feature type="domain" description="Integrase catalytic" evidence="1">
    <location>
        <begin position="1"/>
        <end position="143"/>
    </location>
</feature>
<dbReference type="STRING" id="64791.A0A151X1A5"/>
<dbReference type="InterPro" id="IPR050951">
    <property type="entry name" value="Retrovirus_Pol_polyprotein"/>
</dbReference>
<dbReference type="Pfam" id="PF00665">
    <property type="entry name" value="rve"/>
    <property type="match status" value="1"/>
</dbReference>
<dbReference type="InterPro" id="IPR001584">
    <property type="entry name" value="Integrase_cat-core"/>
</dbReference>
<evidence type="ECO:0000259" key="1">
    <source>
        <dbReference type="PROSITE" id="PS50994"/>
    </source>
</evidence>
<proteinExistence type="predicted"/>
<organism evidence="2 3">
    <name type="scientific">Mycetomoellerius zeteki</name>
    <dbReference type="NCBI Taxonomy" id="64791"/>
    <lineage>
        <taxon>Eukaryota</taxon>
        <taxon>Metazoa</taxon>
        <taxon>Ecdysozoa</taxon>
        <taxon>Arthropoda</taxon>
        <taxon>Hexapoda</taxon>
        <taxon>Insecta</taxon>
        <taxon>Pterygota</taxon>
        <taxon>Neoptera</taxon>
        <taxon>Endopterygota</taxon>
        <taxon>Hymenoptera</taxon>
        <taxon>Apocrita</taxon>
        <taxon>Aculeata</taxon>
        <taxon>Formicoidea</taxon>
        <taxon>Formicidae</taxon>
        <taxon>Myrmicinae</taxon>
        <taxon>Mycetomoellerius</taxon>
    </lineage>
</organism>
<dbReference type="GO" id="GO:0003676">
    <property type="term" value="F:nucleic acid binding"/>
    <property type="evidence" value="ECO:0007669"/>
    <property type="project" value="InterPro"/>
</dbReference>
<dbReference type="PANTHER" id="PTHR37984:SF5">
    <property type="entry name" value="PROTEIN NYNRIN-LIKE"/>
    <property type="match status" value="1"/>
</dbReference>
<name>A0A151X1A5_9HYME</name>
<evidence type="ECO:0000313" key="3">
    <source>
        <dbReference type="Proteomes" id="UP000075809"/>
    </source>
</evidence>
<dbReference type="InterPro" id="IPR012337">
    <property type="entry name" value="RNaseH-like_sf"/>
</dbReference>
<dbReference type="InterPro" id="IPR036397">
    <property type="entry name" value="RNaseH_sf"/>
</dbReference>
<dbReference type="SUPFAM" id="SSF53098">
    <property type="entry name" value="Ribonuclease H-like"/>
    <property type="match status" value="1"/>
</dbReference>
<dbReference type="PANTHER" id="PTHR37984">
    <property type="entry name" value="PROTEIN CBG26694"/>
    <property type="match status" value="1"/>
</dbReference>
<keyword evidence="3" id="KW-1185">Reference proteome</keyword>
<dbReference type="Proteomes" id="UP000075809">
    <property type="component" value="Unassembled WGS sequence"/>
</dbReference>
<evidence type="ECO:0000313" key="2">
    <source>
        <dbReference type="EMBL" id="KYQ54167.1"/>
    </source>
</evidence>
<dbReference type="AlphaFoldDB" id="A0A151X1A5"/>
<dbReference type="Gene3D" id="3.30.420.10">
    <property type="entry name" value="Ribonuclease H-like superfamily/Ribonuclease H"/>
    <property type="match status" value="1"/>
</dbReference>
<gene>
    <name evidence="2" type="ORF">ALC60_06946</name>
</gene>
<reference evidence="2 3" key="1">
    <citation type="submission" date="2015-09" db="EMBL/GenBank/DDBJ databases">
        <title>Trachymyrmex zeteki WGS genome.</title>
        <authorList>
            <person name="Nygaard S."/>
            <person name="Hu H."/>
            <person name="Boomsma J."/>
            <person name="Zhang G."/>
        </authorList>
    </citation>
    <scope>NUCLEOTIDE SEQUENCE [LARGE SCALE GENOMIC DNA]</scope>
    <source>
        <strain evidence="2">Tzet28-1</strain>
        <tissue evidence="2">Whole body</tissue>
    </source>
</reference>
<sequence>MDYFGPLCEFSNGSKPVLVIIDAFTRYIWFFPSKSTSSKEVIKHLTSLFRILVVSDRETAFTSHDFSEFMSSRNIKHRLIAVAAPWANGLVERVNRFLKSSLKKLVNDQRDWELCLEIVQYVFNNTRHSVLKISPSRLLLGYDQRNNTDSDLVEFLNKIAGVEKDFSLEREKDRELALNVAKKN</sequence>
<accession>A0A151X1A5</accession>
<dbReference type="EMBL" id="KQ982586">
    <property type="protein sequence ID" value="KYQ54167.1"/>
    <property type="molecule type" value="Genomic_DNA"/>
</dbReference>